<sequence length="219" mass="24623">MEKKKVKIMLSAAAVMTAAGSGIFCAWKAGKKKKMAEVRADAPDLEEGLTEEKVRESLLRLFRLYADSEFDDLAEFLGDGSNPREYAAENYSGQLFLYLKRNMTDVMILEGDDGTGKEPFSMTDELFHYPACMISCQIEELLSDNFTLCLENEIWMLENGEFASVYCVSLTNGTGRLSYRFLDTYIKNTWDIPVSFDDLESSFAKIAEAVEEGRAAELP</sequence>
<accession>A0A3E3I7E0</accession>
<proteinExistence type="predicted"/>
<dbReference type="EMBL" id="QVLU01000049">
    <property type="protein sequence ID" value="RGE62362.1"/>
    <property type="molecule type" value="Genomic_DNA"/>
</dbReference>
<evidence type="ECO:0000313" key="1">
    <source>
        <dbReference type="EMBL" id="RGE62362.1"/>
    </source>
</evidence>
<comment type="caution">
    <text evidence="1">The sequence shown here is derived from an EMBL/GenBank/DDBJ whole genome shotgun (WGS) entry which is preliminary data.</text>
</comment>
<evidence type="ECO:0000313" key="2">
    <source>
        <dbReference type="Proteomes" id="UP000261166"/>
    </source>
</evidence>
<organism evidence="1 2">
    <name type="scientific">Eisenbergiella massiliensis</name>
    <dbReference type="NCBI Taxonomy" id="1720294"/>
    <lineage>
        <taxon>Bacteria</taxon>
        <taxon>Bacillati</taxon>
        <taxon>Bacillota</taxon>
        <taxon>Clostridia</taxon>
        <taxon>Lachnospirales</taxon>
        <taxon>Lachnospiraceae</taxon>
        <taxon>Eisenbergiella</taxon>
    </lineage>
</organism>
<protein>
    <submittedName>
        <fullName evidence="1">Uncharacterized protein</fullName>
    </submittedName>
</protein>
<reference evidence="1 2" key="1">
    <citation type="submission" date="2018-08" db="EMBL/GenBank/DDBJ databases">
        <title>A genome reference for cultivated species of the human gut microbiota.</title>
        <authorList>
            <person name="Zou Y."/>
            <person name="Xue W."/>
            <person name="Luo G."/>
        </authorList>
    </citation>
    <scope>NUCLEOTIDE SEQUENCE [LARGE SCALE GENOMIC DNA]</scope>
    <source>
        <strain evidence="1 2">AF26-4BH</strain>
    </source>
</reference>
<dbReference type="RefSeq" id="WP_002584830.1">
    <property type="nucleotide sequence ID" value="NZ_QVLU01000049.1"/>
</dbReference>
<dbReference type="AlphaFoldDB" id="A0A3E3I7E0"/>
<name>A0A3E3I7E0_9FIRM</name>
<dbReference type="OrthoDB" id="2032995at2"/>
<dbReference type="Proteomes" id="UP000261166">
    <property type="component" value="Unassembled WGS sequence"/>
</dbReference>
<gene>
    <name evidence="1" type="ORF">DWY69_28990</name>
</gene>